<feature type="region of interest" description="Disordered" evidence="1">
    <location>
        <begin position="84"/>
        <end position="110"/>
    </location>
</feature>
<reference evidence="2" key="2">
    <citation type="journal article" date="2015" name="Data Brief">
        <title>Shoot transcriptome of the giant reed, Arundo donax.</title>
        <authorList>
            <person name="Barrero R.A."/>
            <person name="Guerrero F.D."/>
            <person name="Moolhuijzen P."/>
            <person name="Goolsby J.A."/>
            <person name="Tidwell J."/>
            <person name="Bellgard S.E."/>
            <person name="Bellgard M.I."/>
        </authorList>
    </citation>
    <scope>NUCLEOTIDE SEQUENCE</scope>
    <source>
        <tissue evidence="2">Shoot tissue taken approximately 20 cm above the soil surface</tissue>
    </source>
</reference>
<dbReference type="EMBL" id="GBRH01176933">
    <property type="protein sequence ID" value="JAE20963.1"/>
    <property type="molecule type" value="Transcribed_RNA"/>
</dbReference>
<feature type="compositionally biased region" description="Polar residues" evidence="1">
    <location>
        <begin position="25"/>
        <end position="39"/>
    </location>
</feature>
<organism evidence="2">
    <name type="scientific">Arundo donax</name>
    <name type="common">Giant reed</name>
    <name type="synonym">Donax arundinaceus</name>
    <dbReference type="NCBI Taxonomy" id="35708"/>
    <lineage>
        <taxon>Eukaryota</taxon>
        <taxon>Viridiplantae</taxon>
        <taxon>Streptophyta</taxon>
        <taxon>Embryophyta</taxon>
        <taxon>Tracheophyta</taxon>
        <taxon>Spermatophyta</taxon>
        <taxon>Magnoliopsida</taxon>
        <taxon>Liliopsida</taxon>
        <taxon>Poales</taxon>
        <taxon>Poaceae</taxon>
        <taxon>PACMAD clade</taxon>
        <taxon>Arundinoideae</taxon>
        <taxon>Arundineae</taxon>
        <taxon>Arundo</taxon>
    </lineage>
</organism>
<dbReference type="AlphaFoldDB" id="A0A0A9GJV8"/>
<accession>A0A0A9GJV8</accession>
<protein>
    <submittedName>
        <fullName evidence="2">Uncharacterized protein</fullName>
    </submittedName>
</protein>
<name>A0A0A9GJV8_ARUDO</name>
<sequence>MALNITTTTGRACARRAARRSCSTPTGSTRCGARSSRSPDASGARTMRGWGSPIGSRGCYRSARRRSFLRCRNLPRCRCRTIRRDGDRGGDRGRKEEEEAAAAAVTAGNPREERVRALRLRGSGGAGRAWATSCRRLGRCTGGLTSSSSDSRRQKRCYL</sequence>
<reference evidence="2" key="1">
    <citation type="submission" date="2014-09" db="EMBL/GenBank/DDBJ databases">
        <authorList>
            <person name="Magalhaes I.L.F."/>
            <person name="Oliveira U."/>
            <person name="Santos F.R."/>
            <person name="Vidigal T.H.D.A."/>
            <person name="Brescovit A.D."/>
            <person name="Santos A.J."/>
        </authorList>
    </citation>
    <scope>NUCLEOTIDE SEQUENCE</scope>
    <source>
        <tissue evidence="2">Shoot tissue taken approximately 20 cm above the soil surface</tissue>
    </source>
</reference>
<feature type="compositionally biased region" description="Basic and acidic residues" evidence="1">
    <location>
        <begin position="84"/>
        <end position="97"/>
    </location>
</feature>
<evidence type="ECO:0000313" key="2">
    <source>
        <dbReference type="EMBL" id="JAE20963.1"/>
    </source>
</evidence>
<proteinExistence type="predicted"/>
<feature type="region of interest" description="Disordered" evidence="1">
    <location>
        <begin position="17"/>
        <end position="48"/>
    </location>
</feature>
<evidence type="ECO:0000256" key="1">
    <source>
        <dbReference type="SAM" id="MobiDB-lite"/>
    </source>
</evidence>